<sequence>MNEANKYGVFISYSLVYIVSIGEPIGAATVQEIKERHHSFLLSVKKSEEKARDSILYNYKNTINGFAAFLSDEEAAELSGIWPESKSFNDKGMGAVPKHWKGICEVGDAFNSSNCNKKLIGARSYVKGYEAYYGPLNTSYAFRSPRDHDGHGTHTASTVAGRPSAASSLGGFAAGIAVGGAPMARIAVYKVCWPIPGPNPNIENTCFDADMLAGIDDAVGDGVDVLSISIGVHNVSKKYSEDSIAVGTLHAVRRGVVAVCSAGNSGPAAKTVSNLAPWMLTVAASSVDRSFDSPLILGNGLVLKGQSVTPYKLKRRPYPLVYAGDVEVPGILHLSNASGQCLPNSLASEKVKGKVVLCMRGAGLRAEKGLEVKRAAGAAMILGNGPANGDEIPADSHLLPATAVSWRNATTILEYIRSARNPEVVIRGAATVVGVRPAPVVAAFSSRGPNAVEPNLLKPDITAPGLNILAAWSEVSSPTKLEDDHRRVKYNIVSGTSMSCPHISAIAILLKSLYPHWSSAAIQSAIMTTASTSNSDGMPITDAAGGRAGPMAFGSGHVQPTHATNPGLIYDASYVDYLLFACASIGEKMDAQFSCPDAPLSPSDLNYPSVTVTVPRNGSVTVKRTVTNVGQISAHYRVSVDQPVGFSVEIRPKTLLFETVGAKKSFRLTIQSNSYGLTTGEPYSTGSFVWSDGTHYVRSPIVVNIG</sequence>
<feature type="domain" description="Inhibitor I9" evidence="9">
    <location>
        <begin position="16"/>
        <end position="79"/>
    </location>
</feature>
<dbReference type="AlphaFoldDB" id="A0A2I0A5Z8"/>
<keyword evidence="12" id="KW-1185">Reference proteome</keyword>
<evidence type="ECO:0000256" key="6">
    <source>
        <dbReference type="PROSITE-ProRule" id="PRU01240"/>
    </source>
</evidence>
<protein>
    <submittedName>
        <fullName evidence="11">Subtilisin-like protease</fullName>
    </submittedName>
</protein>
<dbReference type="Gene3D" id="2.60.40.2310">
    <property type="match status" value="1"/>
</dbReference>
<dbReference type="InterPro" id="IPR036852">
    <property type="entry name" value="Peptidase_S8/S53_dom_sf"/>
</dbReference>
<reference evidence="11 12" key="1">
    <citation type="journal article" date="2017" name="Nature">
        <title>The Apostasia genome and the evolution of orchids.</title>
        <authorList>
            <person name="Zhang G.Q."/>
            <person name="Liu K.W."/>
            <person name="Li Z."/>
            <person name="Lohaus R."/>
            <person name="Hsiao Y.Y."/>
            <person name="Niu S.C."/>
            <person name="Wang J.Y."/>
            <person name="Lin Y.C."/>
            <person name="Xu Q."/>
            <person name="Chen L.J."/>
            <person name="Yoshida K."/>
            <person name="Fujiwara S."/>
            <person name="Wang Z.W."/>
            <person name="Zhang Y.Q."/>
            <person name="Mitsuda N."/>
            <person name="Wang M."/>
            <person name="Liu G.H."/>
            <person name="Pecoraro L."/>
            <person name="Huang H.X."/>
            <person name="Xiao X.J."/>
            <person name="Lin M."/>
            <person name="Wu X.Y."/>
            <person name="Wu W.L."/>
            <person name="Chen Y.Y."/>
            <person name="Chang S.B."/>
            <person name="Sakamoto S."/>
            <person name="Ohme-Takagi M."/>
            <person name="Yagi M."/>
            <person name="Zeng S.J."/>
            <person name="Shen C.Y."/>
            <person name="Yeh C.M."/>
            <person name="Luo Y.B."/>
            <person name="Tsai W.C."/>
            <person name="Van de Peer Y."/>
            <person name="Liu Z.J."/>
        </authorList>
    </citation>
    <scope>NUCLEOTIDE SEQUENCE [LARGE SCALE GENOMIC DNA]</scope>
    <source>
        <strain evidence="12">cv. Shenzhen</strain>
        <tissue evidence="11">Stem</tissue>
    </source>
</reference>
<gene>
    <name evidence="11" type="primary">ARA12</name>
    <name evidence="11" type="ORF">AXF42_Ash007625</name>
</gene>
<dbReference type="EMBL" id="KZ452015">
    <property type="protein sequence ID" value="PKA50969.1"/>
    <property type="molecule type" value="Genomic_DNA"/>
</dbReference>
<dbReference type="FunFam" id="3.50.30.30:FF:000005">
    <property type="entry name" value="subtilisin-like protease SBT1.5"/>
    <property type="match status" value="1"/>
</dbReference>
<evidence type="ECO:0000313" key="11">
    <source>
        <dbReference type="EMBL" id="PKA50969.1"/>
    </source>
</evidence>
<dbReference type="PROSITE" id="PS51892">
    <property type="entry name" value="SUBTILASE"/>
    <property type="match status" value="1"/>
</dbReference>
<name>A0A2I0A5Z8_9ASPA</name>
<evidence type="ECO:0000256" key="4">
    <source>
        <dbReference type="ARBA" id="ARBA00022801"/>
    </source>
</evidence>
<dbReference type="SUPFAM" id="SSF52743">
    <property type="entry name" value="Subtilisin-like"/>
    <property type="match status" value="1"/>
</dbReference>
<dbReference type="InterPro" id="IPR010259">
    <property type="entry name" value="S8pro/Inhibitor_I9"/>
</dbReference>
<evidence type="ECO:0000259" key="10">
    <source>
        <dbReference type="Pfam" id="PF17766"/>
    </source>
</evidence>
<dbReference type="PANTHER" id="PTHR10795">
    <property type="entry name" value="PROPROTEIN CONVERTASE SUBTILISIN/KEXIN"/>
    <property type="match status" value="1"/>
</dbReference>
<keyword evidence="5" id="KW-0720">Serine protease</keyword>
<keyword evidence="4" id="KW-0378">Hydrolase</keyword>
<evidence type="ECO:0000259" key="9">
    <source>
        <dbReference type="Pfam" id="PF05922"/>
    </source>
</evidence>
<dbReference type="Proteomes" id="UP000236161">
    <property type="component" value="Unassembled WGS sequence"/>
</dbReference>
<dbReference type="Gene3D" id="3.40.50.200">
    <property type="entry name" value="Peptidase S8/S53 domain"/>
    <property type="match status" value="1"/>
</dbReference>
<organism evidence="11 12">
    <name type="scientific">Apostasia shenzhenica</name>
    <dbReference type="NCBI Taxonomy" id="1088818"/>
    <lineage>
        <taxon>Eukaryota</taxon>
        <taxon>Viridiplantae</taxon>
        <taxon>Streptophyta</taxon>
        <taxon>Embryophyta</taxon>
        <taxon>Tracheophyta</taxon>
        <taxon>Spermatophyta</taxon>
        <taxon>Magnoliopsida</taxon>
        <taxon>Liliopsida</taxon>
        <taxon>Asparagales</taxon>
        <taxon>Orchidaceae</taxon>
        <taxon>Apostasioideae</taxon>
        <taxon>Apostasia</taxon>
    </lineage>
</organism>
<dbReference type="CDD" id="cd04852">
    <property type="entry name" value="Peptidases_S8_3"/>
    <property type="match status" value="1"/>
</dbReference>
<evidence type="ECO:0000259" key="8">
    <source>
        <dbReference type="Pfam" id="PF02225"/>
    </source>
</evidence>
<keyword evidence="3" id="KW-0732">Signal</keyword>
<feature type="domain" description="Peptidase S8/S53" evidence="7">
    <location>
        <begin position="119"/>
        <end position="534"/>
    </location>
</feature>
<dbReference type="Gene3D" id="3.50.30.30">
    <property type="match status" value="1"/>
</dbReference>
<dbReference type="InterPro" id="IPR041469">
    <property type="entry name" value="Subtilisin-like_FN3"/>
</dbReference>
<dbReference type="PROSITE" id="PS00138">
    <property type="entry name" value="SUBTILASE_SER"/>
    <property type="match status" value="1"/>
</dbReference>
<dbReference type="InterPro" id="IPR045051">
    <property type="entry name" value="SBT"/>
</dbReference>
<dbReference type="OrthoDB" id="206201at2759"/>
<feature type="domain" description="PA" evidence="8">
    <location>
        <begin position="340"/>
        <end position="411"/>
    </location>
</feature>
<evidence type="ECO:0000259" key="7">
    <source>
        <dbReference type="Pfam" id="PF00082"/>
    </source>
</evidence>
<dbReference type="InterPro" id="IPR015500">
    <property type="entry name" value="Peptidase_S8_subtilisin-rel"/>
</dbReference>
<proteinExistence type="inferred from homology"/>
<dbReference type="InterPro" id="IPR003137">
    <property type="entry name" value="PA_domain"/>
</dbReference>
<comment type="similarity">
    <text evidence="1 6">Belongs to the peptidase S8 family.</text>
</comment>
<accession>A0A2I0A5Z8</accession>
<dbReference type="GO" id="GO:0004252">
    <property type="term" value="F:serine-type endopeptidase activity"/>
    <property type="evidence" value="ECO:0007669"/>
    <property type="project" value="InterPro"/>
</dbReference>
<dbReference type="InterPro" id="IPR000209">
    <property type="entry name" value="Peptidase_S8/S53_dom"/>
</dbReference>
<dbReference type="PRINTS" id="PR00723">
    <property type="entry name" value="SUBTILISIN"/>
</dbReference>
<evidence type="ECO:0000256" key="5">
    <source>
        <dbReference type="ARBA" id="ARBA00022825"/>
    </source>
</evidence>
<dbReference type="InterPro" id="IPR034197">
    <property type="entry name" value="Peptidases_S8_3"/>
</dbReference>
<evidence type="ECO:0000313" key="12">
    <source>
        <dbReference type="Proteomes" id="UP000236161"/>
    </source>
</evidence>
<dbReference type="Pfam" id="PF05922">
    <property type="entry name" value="Inhibitor_I9"/>
    <property type="match status" value="1"/>
</dbReference>
<evidence type="ECO:0000256" key="2">
    <source>
        <dbReference type="ARBA" id="ARBA00022670"/>
    </source>
</evidence>
<dbReference type="FunFam" id="3.40.50.200:FF:000006">
    <property type="entry name" value="Subtilisin-like protease SBT1.5"/>
    <property type="match status" value="1"/>
</dbReference>
<dbReference type="Pfam" id="PF17766">
    <property type="entry name" value="fn3_6"/>
    <property type="match status" value="1"/>
</dbReference>
<comment type="caution">
    <text evidence="6">Lacks conserved residue(s) required for the propagation of feature annotation.</text>
</comment>
<keyword evidence="2 11" id="KW-0645">Protease</keyword>
<dbReference type="Pfam" id="PF02225">
    <property type="entry name" value="PA"/>
    <property type="match status" value="1"/>
</dbReference>
<dbReference type="STRING" id="1088818.A0A2I0A5Z8"/>
<dbReference type="InterPro" id="IPR023828">
    <property type="entry name" value="Peptidase_S8_Ser-AS"/>
</dbReference>
<feature type="domain" description="Subtilisin-like protease fibronectin type-III" evidence="10">
    <location>
        <begin position="604"/>
        <end position="703"/>
    </location>
</feature>
<dbReference type="GO" id="GO:0006508">
    <property type="term" value="P:proteolysis"/>
    <property type="evidence" value="ECO:0007669"/>
    <property type="project" value="UniProtKB-KW"/>
</dbReference>
<evidence type="ECO:0000256" key="3">
    <source>
        <dbReference type="ARBA" id="ARBA00022729"/>
    </source>
</evidence>
<dbReference type="CDD" id="cd02120">
    <property type="entry name" value="PA_subtilisin_like"/>
    <property type="match status" value="1"/>
</dbReference>
<dbReference type="Pfam" id="PF00082">
    <property type="entry name" value="Peptidase_S8"/>
    <property type="match status" value="1"/>
</dbReference>
<evidence type="ECO:0000256" key="1">
    <source>
        <dbReference type="ARBA" id="ARBA00011073"/>
    </source>
</evidence>